<sequence>MDGGGVLPITVDRDGLPTPIDQGSAYAKRTGSIQPTPCSPRHLSRSRRGTGLLVDVAWAETQPPAIIPSTNGNTTVVKEERGMEPIARDIGDAAAFTHRRHPSQGFDGLSMSFLADAKTTLREWRRLTLAGGPTIVTHFPAGSPDLHPKGRGVQYPSGGDGKEVILSMGDRGVLAYTRDVVTPQTGNYTQNSSELRSGKPHSYLVDAASRPRAPLSLLPHDQTYAYSLEYLGRDGLVPHSIVPLRSEELAKTVWSLGQTQAIRHKEYGRSVGRQMVAGGDDLRLPRKGRETLRDRALVSPLLVRTGARGLSAQRLR</sequence>
<evidence type="ECO:0000313" key="1">
    <source>
        <dbReference type="EMBL" id="KAF9777892.1"/>
    </source>
</evidence>
<organism evidence="1 2">
    <name type="scientific">Thelephora terrestris</name>
    <dbReference type="NCBI Taxonomy" id="56493"/>
    <lineage>
        <taxon>Eukaryota</taxon>
        <taxon>Fungi</taxon>
        <taxon>Dikarya</taxon>
        <taxon>Basidiomycota</taxon>
        <taxon>Agaricomycotina</taxon>
        <taxon>Agaricomycetes</taxon>
        <taxon>Thelephorales</taxon>
        <taxon>Thelephoraceae</taxon>
        <taxon>Thelephora</taxon>
    </lineage>
</organism>
<dbReference type="EMBL" id="WIUZ02000026">
    <property type="protein sequence ID" value="KAF9777892.1"/>
    <property type="molecule type" value="Genomic_DNA"/>
</dbReference>
<accession>A0A9P6H264</accession>
<evidence type="ECO:0000313" key="2">
    <source>
        <dbReference type="Proteomes" id="UP000736335"/>
    </source>
</evidence>
<gene>
    <name evidence="1" type="ORF">BJ322DRAFT_1025465</name>
</gene>
<dbReference type="AlphaFoldDB" id="A0A9P6H264"/>
<name>A0A9P6H264_9AGAM</name>
<dbReference type="Proteomes" id="UP000736335">
    <property type="component" value="Unassembled WGS sequence"/>
</dbReference>
<protein>
    <submittedName>
        <fullName evidence="1">Uncharacterized protein</fullName>
    </submittedName>
</protein>
<proteinExistence type="predicted"/>
<reference evidence="1" key="1">
    <citation type="journal article" date="2020" name="Nat. Commun.">
        <title>Large-scale genome sequencing of mycorrhizal fungi provides insights into the early evolution of symbiotic traits.</title>
        <authorList>
            <person name="Miyauchi S."/>
            <person name="Kiss E."/>
            <person name="Kuo A."/>
            <person name="Drula E."/>
            <person name="Kohler A."/>
            <person name="Sanchez-Garcia M."/>
            <person name="Morin E."/>
            <person name="Andreopoulos B."/>
            <person name="Barry K.W."/>
            <person name="Bonito G."/>
            <person name="Buee M."/>
            <person name="Carver A."/>
            <person name="Chen C."/>
            <person name="Cichocki N."/>
            <person name="Clum A."/>
            <person name="Culley D."/>
            <person name="Crous P.W."/>
            <person name="Fauchery L."/>
            <person name="Girlanda M."/>
            <person name="Hayes R.D."/>
            <person name="Keri Z."/>
            <person name="LaButti K."/>
            <person name="Lipzen A."/>
            <person name="Lombard V."/>
            <person name="Magnuson J."/>
            <person name="Maillard F."/>
            <person name="Murat C."/>
            <person name="Nolan M."/>
            <person name="Ohm R.A."/>
            <person name="Pangilinan J."/>
            <person name="Pereira M.F."/>
            <person name="Perotto S."/>
            <person name="Peter M."/>
            <person name="Pfister S."/>
            <person name="Riley R."/>
            <person name="Sitrit Y."/>
            <person name="Stielow J.B."/>
            <person name="Szollosi G."/>
            <person name="Zifcakova L."/>
            <person name="Stursova M."/>
            <person name="Spatafora J.W."/>
            <person name="Tedersoo L."/>
            <person name="Vaario L.M."/>
            <person name="Yamada A."/>
            <person name="Yan M."/>
            <person name="Wang P."/>
            <person name="Xu J."/>
            <person name="Bruns T."/>
            <person name="Baldrian P."/>
            <person name="Vilgalys R."/>
            <person name="Dunand C."/>
            <person name="Henrissat B."/>
            <person name="Grigoriev I.V."/>
            <person name="Hibbett D."/>
            <person name="Nagy L.G."/>
            <person name="Martin F.M."/>
        </authorList>
    </citation>
    <scope>NUCLEOTIDE SEQUENCE</scope>
    <source>
        <strain evidence="1">UH-Tt-Lm1</strain>
    </source>
</reference>
<comment type="caution">
    <text evidence="1">The sequence shown here is derived from an EMBL/GenBank/DDBJ whole genome shotgun (WGS) entry which is preliminary data.</text>
</comment>
<keyword evidence="2" id="KW-1185">Reference proteome</keyword>
<reference evidence="1" key="2">
    <citation type="submission" date="2020-11" db="EMBL/GenBank/DDBJ databases">
        <authorList>
            <consortium name="DOE Joint Genome Institute"/>
            <person name="Kuo A."/>
            <person name="Miyauchi S."/>
            <person name="Kiss E."/>
            <person name="Drula E."/>
            <person name="Kohler A."/>
            <person name="Sanchez-Garcia M."/>
            <person name="Andreopoulos B."/>
            <person name="Barry K.W."/>
            <person name="Bonito G."/>
            <person name="Buee M."/>
            <person name="Carver A."/>
            <person name="Chen C."/>
            <person name="Cichocki N."/>
            <person name="Clum A."/>
            <person name="Culley D."/>
            <person name="Crous P.W."/>
            <person name="Fauchery L."/>
            <person name="Girlanda M."/>
            <person name="Hayes R."/>
            <person name="Keri Z."/>
            <person name="Labutti K."/>
            <person name="Lipzen A."/>
            <person name="Lombard V."/>
            <person name="Magnuson J."/>
            <person name="Maillard F."/>
            <person name="Morin E."/>
            <person name="Murat C."/>
            <person name="Nolan M."/>
            <person name="Ohm R."/>
            <person name="Pangilinan J."/>
            <person name="Pereira M."/>
            <person name="Perotto S."/>
            <person name="Peter M."/>
            <person name="Riley R."/>
            <person name="Sitrit Y."/>
            <person name="Stielow B."/>
            <person name="Szollosi G."/>
            <person name="Zifcakova L."/>
            <person name="Stursova M."/>
            <person name="Spatafora J.W."/>
            <person name="Tedersoo L."/>
            <person name="Vaario L.-M."/>
            <person name="Yamada A."/>
            <person name="Yan M."/>
            <person name="Wang P."/>
            <person name="Xu J."/>
            <person name="Bruns T."/>
            <person name="Baldrian P."/>
            <person name="Vilgalys R."/>
            <person name="Henrissat B."/>
            <person name="Grigoriev I.V."/>
            <person name="Hibbett D."/>
            <person name="Nagy L.G."/>
            <person name="Martin F.M."/>
        </authorList>
    </citation>
    <scope>NUCLEOTIDE SEQUENCE</scope>
    <source>
        <strain evidence="1">UH-Tt-Lm1</strain>
    </source>
</reference>